<dbReference type="PROSITE" id="PS00108">
    <property type="entry name" value="PROTEIN_KINASE_ST"/>
    <property type="match status" value="1"/>
</dbReference>
<reference evidence="33" key="1">
    <citation type="journal article" date="2006" name="PLoS Biol.">
        <title>Macronuclear genome sequence of the ciliate Tetrahymena thermophila, a model eukaryote.</title>
        <authorList>
            <person name="Eisen J.A."/>
            <person name="Coyne R.S."/>
            <person name="Wu M."/>
            <person name="Wu D."/>
            <person name="Thiagarajan M."/>
            <person name="Wortman J.R."/>
            <person name="Badger J.H."/>
            <person name="Ren Q."/>
            <person name="Amedeo P."/>
            <person name="Jones K.M."/>
            <person name="Tallon L.J."/>
            <person name="Delcher A.L."/>
            <person name="Salzberg S.L."/>
            <person name="Silva J.C."/>
            <person name="Haas B.J."/>
            <person name="Majoros W.H."/>
            <person name="Farzad M."/>
            <person name="Carlton J.M."/>
            <person name="Smith R.K. Jr."/>
            <person name="Garg J."/>
            <person name="Pearlman R.E."/>
            <person name="Karrer K.M."/>
            <person name="Sun L."/>
            <person name="Manning G."/>
            <person name="Elde N.C."/>
            <person name="Turkewitz A.P."/>
            <person name="Asai D.J."/>
            <person name="Wilkes D.E."/>
            <person name="Wang Y."/>
            <person name="Cai H."/>
            <person name="Collins K."/>
            <person name="Stewart B.A."/>
            <person name="Lee S.R."/>
            <person name="Wilamowska K."/>
            <person name="Weinberg Z."/>
            <person name="Ruzzo W.L."/>
            <person name="Wloga D."/>
            <person name="Gaertig J."/>
            <person name="Frankel J."/>
            <person name="Tsao C.-C."/>
            <person name="Gorovsky M.A."/>
            <person name="Keeling P.J."/>
            <person name="Waller R.F."/>
            <person name="Patron N.J."/>
            <person name="Cherry J.M."/>
            <person name="Stover N.A."/>
            <person name="Krieger C.J."/>
            <person name="del Toro C."/>
            <person name="Ryder H.F."/>
            <person name="Williamson S.C."/>
            <person name="Barbeau R.A."/>
            <person name="Hamilton E.P."/>
            <person name="Orias E."/>
        </authorList>
    </citation>
    <scope>NUCLEOTIDE SEQUENCE [LARGE SCALE GENOMIC DNA]</scope>
    <source>
        <strain evidence="33">SB210</strain>
    </source>
</reference>
<feature type="domain" description="EF-hand" evidence="31">
    <location>
        <begin position="394"/>
        <end position="429"/>
    </location>
</feature>
<evidence type="ECO:0000256" key="6">
    <source>
        <dbReference type="ARBA" id="ARBA00022475"/>
    </source>
</evidence>
<accession>Q22W39</accession>
<evidence type="ECO:0000256" key="15">
    <source>
        <dbReference type="ARBA" id="ARBA00022837"/>
    </source>
</evidence>
<comment type="cofactor">
    <cofactor evidence="1">
        <name>Mg(2+)</name>
        <dbReference type="ChEBI" id="CHEBI:18420"/>
    </cofactor>
</comment>
<keyword evidence="21" id="KW-0966">Cell projection</keyword>
<dbReference type="EMBL" id="GG662820">
    <property type="protein sequence ID" value="EAR89578.2"/>
    <property type="molecule type" value="Genomic_DNA"/>
</dbReference>
<evidence type="ECO:0000256" key="13">
    <source>
        <dbReference type="ARBA" id="ARBA00022741"/>
    </source>
</evidence>
<dbReference type="InterPro" id="IPR000719">
    <property type="entry name" value="Prot_kinase_dom"/>
</dbReference>
<sequence length="506" mass="57649">MGCTNSQDKLVNGEQPSKKNTKDNSAVHIDTIEKFNVTSSSLVQEKYGKISKDYQLLNPPLGKGAFGEVRKCVHKATNLTRAVKIISKAQTPKAEQDRLKQEVEILKQLDHPNIIKIYEFYQDQKYFYIVTELCTGGELFDKIIEERSFDERKTAETMRQILQAVNYCHKNNIVHRDLKPENILYESNKPGALLKVVDFGTSLAYDPNVKMNQKLGTPYYIAPEVLSKKYDEKCDIWSCGVILYILLCGSPPFNGENDEQIMNRVKIGKFSFDSEDWAGISDGAKSLIAKMLEKDPTKRLSAQDVLNDPWLKQASGIDVVDKPTLKRALNNMQTFRAGKKLQEATWMYLVNYLASKEEKNELLKVFQSLDTNNDGKLQREELIQGYKKIFNHPNPQEEVDKILTVVDKNQSGEIDYSEWVAATINRENLLSKQRLELAFKMFDQDGSGTVTKDELKQMFQGMGNVDDKVWKQLLNEVDDNGDGQISYKEFKEMMLKLIDPSAAGSS</sequence>
<keyword evidence="11" id="KW-0479">Metal-binding</keyword>
<dbReference type="GO" id="GO:0005509">
    <property type="term" value="F:calcium ion binding"/>
    <property type="evidence" value="ECO:0007669"/>
    <property type="project" value="InterPro"/>
</dbReference>
<dbReference type="GeneID" id="7833971"/>
<dbReference type="Gene3D" id="1.10.238.10">
    <property type="entry name" value="EF-hand"/>
    <property type="match status" value="2"/>
</dbReference>
<keyword evidence="18" id="KW-1043">Host membrane</keyword>
<dbReference type="RefSeq" id="XP_001009823.2">
    <property type="nucleotide sequence ID" value="XM_001009823.3"/>
</dbReference>
<dbReference type="Pfam" id="PF00069">
    <property type="entry name" value="Pkinase"/>
    <property type="match status" value="1"/>
</dbReference>
<dbReference type="CDD" id="cd05117">
    <property type="entry name" value="STKc_CAMK"/>
    <property type="match status" value="1"/>
</dbReference>
<evidence type="ECO:0000256" key="18">
    <source>
        <dbReference type="ARBA" id="ARBA00022870"/>
    </source>
</evidence>
<evidence type="ECO:0000256" key="22">
    <source>
        <dbReference type="ARBA" id="ARBA00023288"/>
    </source>
</evidence>
<dbReference type="FunFam" id="1.10.238.10:FF:000299">
    <property type="entry name" value="Uncharacterized protein"/>
    <property type="match status" value="1"/>
</dbReference>
<evidence type="ECO:0000256" key="12">
    <source>
        <dbReference type="ARBA" id="ARBA00022737"/>
    </source>
</evidence>
<evidence type="ECO:0000256" key="11">
    <source>
        <dbReference type="ARBA" id="ARBA00022723"/>
    </source>
</evidence>
<keyword evidence="12" id="KW-0677">Repeat</keyword>
<feature type="domain" description="EF-hand" evidence="31">
    <location>
        <begin position="466"/>
        <end position="500"/>
    </location>
</feature>
<feature type="domain" description="Protein kinase" evidence="30">
    <location>
        <begin position="55"/>
        <end position="311"/>
    </location>
</feature>
<evidence type="ECO:0000256" key="8">
    <source>
        <dbReference type="ARBA" id="ARBA00022527"/>
    </source>
</evidence>
<dbReference type="FunCoup" id="Q22W39">
    <property type="interactions" value="8"/>
</dbReference>
<keyword evidence="19" id="KW-0969">Cilium</keyword>
<feature type="region of interest" description="Disordered" evidence="29">
    <location>
        <begin position="1"/>
        <end position="25"/>
    </location>
</feature>
<feature type="domain" description="EF-hand" evidence="31">
    <location>
        <begin position="430"/>
        <end position="465"/>
    </location>
</feature>
<dbReference type="KEGG" id="tet:TTHERM_00160930"/>
<dbReference type="Gene3D" id="3.30.200.20">
    <property type="entry name" value="Phosphorylase Kinase, domain 1"/>
    <property type="match status" value="1"/>
</dbReference>
<evidence type="ECO:0000256" key="25">
    <source>
        <dbReference type="ARBA" id="ARBA00048679"/>
    </source>
</evidence>
<dbReference type="PROSITE" id="PS00107">
    <property type="entry name" value="PROTEIN_KINASE_ATP"/>
    <property type="match status" value="1"/>
</dbReference>
<evidence type="ECO:0000256" key="29">
    <source>
        <dbReference type="SAM" id="MobiDB-lite"/>
    </source>
</evidence>
<evidence type="ECO:0000313" key="33">
    <source>
        <dbReference type="Proteomes" id="UP000009168"/>
    </source>
</evidence>
<dbReference type="Proteomes" id="UP000009168">
    <property type="component" value="Unassembled WGS sequence"/>
</dbReference>
<protein>
    <recommendedName>
        <fullName evidence="27">Calcium-dependent protein kinase 1</fullName>
        <ecNumber evidence="5">2.7.11.1</ecNumber>
    </recommendedName>
</protein>
<evidence type="ECO:0000259" key="31">
    <source>
        <dbReference type="PROSITE" id="PS50222"/>
    </source>
</evidence>
<dbReference type="EC" id="2.7.11.1" evidence="5"/>
<keyword evidence="15" id="KW-0106">Calcium</keyword>
<keyword evidence="9" id="KW-0808">Transferase</keyword>
<dbReference type="FunFam" id="1.10.238.10:FF:000585">
    <property type="entry name" value="Calcium-dependent protein kinase-a"/>
    <property type="match status" value="1"/>
</dbReference>
<dbReference type="PROSITE" id="PS50222">
    <property type="entry name" value="EF_HAND_2"/>
    <property type="match status" value="4"/>
</dbReference>
<dbReference type="SUPFAM" id="SSF47473">
    <property type="entry name" value="EF-hand"/>
    <property type="match status" value="1"/>
</dbReference>
<organism evidence="32 33">
    <name type="scientific">Tetrahymena thermophila (strain SB210)</name>
    <dbReference type="NCBI Taxonomy" id="312017"/>
    <lineage>
        <taxon>Eukaryota</taxon>
        <taxon>Sar</taxon>
        <taxon>Alveolata</taxon>
        <taxon>Ciliophora</taxon>
        <taxon>Intramacronucleata</taxon>
        <taxon>Oligohymenophorea</taxon>
        <taxon>Hymenostomatida</taxon>
        <taxon>Tetrahymenina</taxon>
        <taxon>Tetrahymenidae</taxon>
        <taxon>Tetrahymena</taxon>
    </lineage>
</organism>
<keyword evidence="8" id="KW-0723">Serine/threonine-protein kinase</keyword>
<dbReference type="SMART" id="SM00220">
    <property type="entry name" value="S_TKc"/>
    <property type="match status" value="1"/>
</dbReference>
<evidence type="ECO:0000256" key="27">
    <source>
        <dbReference type="ARBA" id="ARBA00068067"/>
    </source>
</evidence>
<keyword evidence="17" id="KW-0282">Flagellum</keyword>
<dbReference type="InterPro" id="IPR017441">
    <property type="entry name" value="Protein_kinase_ATP_BS"/>
</dbReference>
<evidence type="ECO:0000256" key="4">
    <source>
        <dbReference type="ARBA" id="ARBA00004425"/>
    </source>
</evidence>
<evidence type="ECO:0000256" key="20">
    <source>
        <dbReference type="ARBA" id="ARBA00023139"/>
    </source>
</evidence>
<dbReference type="OMA" id="WFAMHAP"/>
<evidence type="ECO:0000256" key="10">
    <source>
        <dbReference type="ARBA" id="ARBA00022707"/>
    </source>
</evidence>
<dbReference type="InterPro" id="IPR011009">
    <property type="entry name" value="Kinase-like_dom_sf"/>
</dbReference>
<feature type="binding site" evidence="28">
    <location>
        <position position="84"/>
    </location>
    <ligand>
        <name>ATP</name>
        <dbReference type="ChEBI" id="CHEBI:30616"/>
    </ligand>
</feature>
<dbReference type="PROSITE" id="PS50011">
    <property type="entry name" value="PROTEIN_KINASE_DOM"/>
    <property type="match status" value="1"/>
</dbReference>
<dbReference type="Gene3D" id="1.10.510.10">
    <property type="entry name" value="Transferase(Phosphotransferase) domain 1"/>
    <property type="match status" value="1"/>
</dbReference>
<dbReference type="CDD" id="cd00051">
    <property type="entry name" value="EFh"/>
    <property type="match status" value="2"/>
</dbReference>
<evidence type="ECO:0000256" key="17">
    <source>
        <dbReference type="ARBA" id="ARBA00022846"/>
    </source>
</evidence>
<keyword evidence="6" id="KW-1003">Cell membrane</keyword>
<keyword evidence="22" id="KW-0449">Lipoprotein</keyword>
<evidence type="ECO:0000313" key="32">
    <source>
        <dbReference type="EMBL" id="EAR89578.2"/>
    </source>
</evidence>
<comment type="catalytic activity">
    <reaction evidence="25">
        <text>L-seryl-[protein] + ATP = O-phospho-L-seryl-[protein] + ADP + H(+)</text>
        <dbReference type="Rhea" id="RHEA:17989"/>
        <dbReference type="Rhea" id="RHEA-COMP:9863"/>
        <dbReference type="Rhea" id="RHEA-COMP:11604"/>
        <dbReference type="ChEBI" id="CHEBI:15378"/>
        <dbReference type="ChEBI" id="CHEBI:29999"/>
        <dbReference type="ChEBI" id="CHEBI:30616"/>
        <dbReference type="ChEBI" id="CHEBI:83421"/>
        <dbReference type="ChEBI" id="CHEBI:456216"/>
        <dbReference type="EC" id="2.7.11.1"/>
    </reaction>
</comment>
<dbReference type="InterPro" id="IPR050205">
    <property type="entry name" value="CDPK_Ser/Thr_kinases"/>
</dbReference>
<keyword evidence="13 28" id="KW-0547">Nucleotide-binding</keyword>
<evidence type="ECO:0000256" key="9">
    <source>
        <dbReference type="ARBA" id="ARBA00022679"/>
    </source>
</evidence>
<evidence type="ECO:0000256" key="23">
    <source>
        <dbReference type="ARBA" id="ARBA00024334"/>
    </source>
</evidence>
<comment type="subcellular location">
    <subcellularLocation>
        <location evidence="3">Cell membrane</location>
        <topology evidence="3">Lipid-anchor</topology>
        <orientation evidence="3">Cytoplasmic side</orientation>
    </subcellularLocation>
    <subcellularLocation>
        <location evidence="2">Cell projection</location>
        <location evidence="2">Cilium</location>
        <location evidence="2">Flagellum</location>
    </subcellularLocation>
    <subcellularLocation>
        <location evidence="4">Host cell membrane</location>
        <topology evidence="4">Lipid-anchor</topology>
    </subcellularLocation>
    <subcellularLocation>
        <location evidence="26">Parasitophorous vacuole membrane</location>
        <topology evidence="26">Lipid-anchor</topology>
    </subcellularLocation>
</comment>
<dbReference type="GO" id="GO:0020002">
    <property type="term" value="C:host cell plasma membrane"/>
    <property type="evidence" value="ECO:0007669"/>
    <property type="project" value="UniProtKB-SubCell"/>
</dbReference>
<dbReference type="PROSITE" id="PS00018">
    <property type="entry name" value="EF_HAND_1"/>
    <property type="match status" value="4"/>
</dbReference>
<feature type="domain" description="EF-hand" evidence="31">
    <location>
        <begin position="357"/>
        <end position="392"/>
    </location>
</feature>
<evidence type="ECO:0000256" key="1">
    <source>
        <dbReference type="ARBA" id="ARBA00001946"/>
    </source>
</evidence>
<keyword evidence="10" id="KW-0519">Myristate</keyword>
<dbReference type="eggNOG" id="KOG0032">
    <property type="taxonomic scope" value="Eukaryota"/>
</dbReference>
<evidence type="ECO:0000256" key="3">
    <source>
        <dbReference type="ARBA" id="ARBA00004342"/>
    </source>
</evidence>
<keyword evidence="14 32" id="KW-0418">Kinase</keyword>
<evidence type="ECO:0000256" key="24">
    <source>
        <dbReference type="ARBA" id="ARBA00047899"/>
    </source>
</evidence>
<dbReference type="GO" id="GO:0031514">
    <property type="term" value="C:motile cilium"/>
    <property type="evidence" value="ECO:0007669"/>
    <property type="project" value="UniProtKB-SubCell"/>
</dbReference>
<evidence type="ECO:0000256" key="7">
    <source>
        <dbReference type="ARBA" id="ARBA00022511"/>
    </source>
</evidence>
<dbReference type="InParanoid" id="Q22W39"/>
<dbReference type="SUPFAM" id="SSF56112">
    <property type="entry name" value="Protein kinase-like (PK-like)"/>
    <property type="match status" value="1"/>
</dbReference>
<evidence type="ECO:0000256" key="19">
    <source>
        <dbReference type="ARBA" id="ARBA00023069"/>
    </source>
</evidence>
<keyword evidence="16 28" id="KW-0067">ATP-binding</keyword>
<evidence type="ECO:0000256" key="5">
    <source>
        <dbReference type="ARBA" id="ARBA00012513"/>
    </source>
</evidence>
<dbReference type="InterPro" id="IPR008271">
    <property type="entry name" value="Ser/Thr_kinase_AS"/>
</dbReference>
<comment type="similarity">
    <text evidence="23">Belongs to the protein kinase superfamily. Ser/Thr protein kinase family. CDPK subfamily.</text>
</comment>
<dbReference type="Pfam" id="PF13499">
    <property type="entry name" value="EF-hand_7"/>
    <property type="match status" value="2"/>
</dbReference>
<gene>
    <name evidence="32" type="ORF">TTHERM_00160930</name>
</gene>
<keyword evidence="18" id="KW-0472">Membrane</keyword>
<dbReference type="PANTHER" id="PTHR24349">
    <property type="entry name" value="SERINE/THREONINE-PROTEIN KINASE"/>
    <property type="match status" value="1"/>
</dbReference>
<dbReference type="FunFam" id="1.10.510.10:FF:000398">
    <property type="entry name" value="Calcium-dependent protein kinase 1"/>
    <property type="match status" value="1"/>
</dbReference>
<evidence type="ECO:0000256" key="28">
    <source>
        <dbReference type="PROSITE-ProRule" id="PRU10141"/>
    </source>
</evidence>
<keyword evidence="20" id="KW-0564">Palmitate</keyword>
<dbReference type="AlphaFoldDB" id="Q22W39"/>
<dbReference type="GO" id="GO:0004674">
    <property type="term" value="F:protein serine/threonine kinase activity"/>
    <property type="evidence" value="ECO:0007669"/>
    <property type="project" value="UniProtKB-KW"/>
</dbReference>
<evidence type="ECO:0000256" key="16">
    <source>
        <dbReference type="ARBA" id="ARBA00022840"/>
    </source>
</evidence>
<proteinExistence type="inferred from homology"/>
<dbReference type="OrthoDB" id="40902at2759"/>
<dbReference type="InterPro" id="IPR018247">
    <property type="entry name" value="EF_Hand_1_Ca_BS"/>
</dbReference>
<dbReference type="SMART" id="SM00054">
    <property type="entry name" value="EFh"/>
    <property type="match status" value="4"/>
</dbReference>
<name>Q22W39_TETTS</name>
<dbReference type="GO" id="GO:0005524">
    <property type="term" value="F:ATP binding"/>
    <property type="evidence" value="ECO:0007669"/>
    <property type="project" value="UniProtKB-UniRule"/>
</dbReference>
<comment type="catalytic activity">
    <reaction evidence="24">
        <text>L-threonyl-[protein] + ATP = O-phospho-L-threonyl-[protein] + ADP + H(+)</text>
        <dbReference type="Rhea" id="RHEA:46608"/>
        <dbReference type="Rhea" id="RHEA-COMP:11060"/>
        <dbReference type="Rhea" id="RHEA-COMP:11605"/>
        <dbReference type="ChEBI" id="CHEBI:15378"/>
        <dbReference type="ChEBI" id="CHEBI:30013"/>
        <dbReference type="ChEBI" id="CHEBI:30616"/>
        <dbReference type="ChEBI" id="CHEBI:61977"/>
        <dbReference type="ChEBI" id="CHEBI:456216"/>
        <dbReference type="EC" id="2.7.11.1"/>
    </reaction>
</comment>
<dbReference type="InterPro" id="IPR002048">
    <property type="entry name" value="EF_hand_dom"/>
</dbReference>
<keyword evidence="33" id="KW-1185">Reference proteome</keyword>
<evidence type="ECO:0000256" key="21">
    <source>
        <dbReference type="ARBA" id="ARBA00023273"/>
    </source>
</evidence>
<keyword evidence="7" id="KW-1032">Host cell membrane</keyword>
<dbReference type="HOGENOM" id="CLU_000288_37_4_1"/>
<dbReference type="FunFam" id="3.30.200.20:FF:000315">
    <property type="entry name" value="Calcium-dependent protein kinase 3"/>
    <property type="match status" value="1"/>
</dbReference>
<evidence type="ECO:0000259" key="30">
    <source>
        <dbReference type="PROSITE" id="PS50011"/>
    </source>
</evidence>
<dbReference type="GO" id="GO:0020005">
    <property type="term" value="C:symbiont-containing vacuole membrane"/>
    <property type="evidence" value="ECO:0007669"/>
    <property type="project" value="UniProtKB-SubCell"/>
</dbReference>
<evidence type="ECO:0000256" key="14">
    <source>
        <dbReference type="ARBA" id="ARBA00022777"/>
    </source>
</evidence>
<dbReference type="GO" id="GO:0005886">
    <property type="term" value="C:plasma membrane"/>
    <property type="evidence" value="ECO:0007669"/>
    <property type="project" value="UniProtKB-SubCell"/>
</dbReference>
<evidence type="ECO:0000256" key="2">
    <source>
        <dbReference type="ARBA" id="ARBA00004230"/>
    </source>
</evidence>
<evidence type="ECO:0000256" key="26">
    <source>
        <dbReference type="ARBA" id="ARBA00060437"/>
    </source>
</evidence>
<dbReference type="InterPro" id="IPR011992">
    <property type="entry name" value="EF-hand-dom_pair"/>
</dbReference>